<dbReference type="EMBL" id="HBNS01035476">
    <property type="protein sequence ID" value="CAE4631585.1"/>
    <property type="molecule type" value="Transcribed_RNA"/>
</dbReference>
<dbReference type="AlphaFoldDB" id="A0A7S4VU81"/>
<accession>A0A7S4VU81</accession>
<name>A0A7S4VU81_9STRA</name>
<evidence type="ECO:0000313" key="1">
    <source>
        <dbReference type="EMBL" id="CAE4631585.1"/>
    </source>
</evidence>
<protein>
    <submittedName>
        <fullName evidence="1">Uncharacterized protein</fullName>
    </submittedName>
</protein>
<proteinExistence type="predicted"/>
<organism evidence="1">
    <name type="scientific">Ditylum brightwellii</name>
    <dbReference type="NCBI Taxonomy" id="49249"/>
    <lineage>
        <taxon>Eukaryota</taxon>
        <taxon>Sar</taxon>
        <taxon>Stramenopiles</taxon>
        <taxon>Ochrophyta</taxon>
        <taxon>Bacillariophyta</taxon>
        <taxon>Mediophyceae</taxon>
        <taxon>Lithodesmiophycidae</taxon>
        <taxon>Lithodesmiales</taxon>
        <taxon>Lithodesmiaceae</taxon>
        <taxon>Ditylum</taxon>
    </lineage>
</organism>
<sequence length="154" mass="17665">MGFDDDTGCAQQTEYGENAAACQNCSFIIVIITAVYGCKRKLTISPLIQEKEEEILSFPTQLHYCHHPPSLLDQVILLSSHVFDAKWTSMPFQHQCSNASRYSCGNHVGDFDAVHCANLLEKRNKHERKMKGRPTFFSSVFHFLIQNRWWNGRV</sequence>
<gene>
    <name evidence="1" type="ORF">DBRI00130_LOCUS27704</name>
</gene>
<reference evidence="1" key="1">
    <citation type="submission" date="2021-01" db="EMBL/GenBank/DDBJ databases">
        <authorList>
            <person name="Corre E."/>
            <person name="Pelletier E."/>
            <person name="Niang G."/>
            <person name="Scheremetjew M."/>
            <person name="Finn R."/>
            <person name="Kale V."/>
            <person name="Holt S."/>
            <person name="Cochrane G."/>
            <person name="Meng A."/>
            <person name="Brown T."/>
            <person name="Cohen L."/>
        </authorList>
    </citation>
    <scope>NUCLEOTIDE SEQUENCE</scope>
    <source>
        <strain evidence="1">GSO104</strain>
    </source>
</reference>